<reference evidence="3" key="2">
    <citation type="journal article" date="2023" name="IMA Fungus">
        <title>Comparative genomic study of the Penicillium genus elucidates a diverse pangenome and 15 lateral gene transfer events.</title>
        <authorList>
            <person name="Petersen C."/>
            <person name="Sorensen T."/>
            <person name="Nielsen M.R."/>
            <person name="Sondergaard T.E."/>
            <person name="Sorensen J.L."/>
            <person name="Fitzpatrick D.A."/>
            <person name="Frisvad J.C."/>
            <person name="Nielsen K.L."/>
        </authorList>
    </citation>
    <scope>NUCLEOTIDE SEQUENCE</scope>
    <source>
        <strain evidence="3">IBT 3081</strain>
    </source>
</reference>
<feature type="region of interest" description="Disordered" evidence="1">
    <location>
        <begin position="357"/>
        <end position="540"/>
    </location>
</feature>
<dbReference type="PROSITE" id="PS50181">
    <property type="entry name" value="FBOX"/>
    <property type="match status" value="1"/>
</dbReference>
<feature type="domain" description="F-box" evidence="2">
    <location>
        <begin position="1"/>
        <end position="49"/>
    </location>
</feature>
<reference evidence="3" key="1">
    <citation type="submission" date="2022-12" db="EMBL/GenBank/DDBJ databases">
        <authorList>
            <person name="Petersen C."/>
        </authorList>
    </citation>
    <scope>NUCLEOTIDE SEQUENCE</scope>
    <source>
        <strain evidence="3">IBT 3081</strain>
    </source>
</reference>
<dbReference type="EMBL" id="JAPZBT010000001">
    <property type="protein sequence ID" value="KAJ5384229.1"/>
    <property type="molecule type" value="Genomic_DNA"/>
</dbReference>
<dbReference type="GeneID" id="81459053"/>
<organism evidence="3 4">
    <name type="scientific">Penicillium concentricum</name>
    <dbReference type="NCBI Taxonomy" id="293559"/>
    <lineage>
        <taxon>Eukaryota</taxon>
        <taxon>Fungi</taxon>
        <taxon>Dikarya</taxon>
        <taxon>Ascomycota</taxon>
        <taxon>Pezizomycotina</taxon>
        <taxon>Eurotiomycetes</taxon>
        <taxon>Eurotiomycetidae</taxon>
        <taxon>Eurotiales</taxon>
        <taxon>Aspergillaceae</taxon>
        <taxon>Penicillium</taxon>
    </lineage>
</organism>
<accession>A0A9W9SVB4</accession>
<dbReference type="RefSeq" id="XP_056584005.1">
    <property type="nucleotide sequence ID" value="XM_056719870.1"/>
</dbReference>
<dbReference type="CDD" id="cd09917">
    <property type="entry name" value="F-box_SF"/>
    <property type="match status" value="1"/>
</dbReference>
<feature type="compositionally biased region" description="Low complexity" evidence="1">
    <location>
        <begin position="479"/>
        <end position="500"/>
    </location>
</feature>
<feature type="compositionally biased region" description="Basic and acidic residues" evidence="1">
    <location>
        <begin position="358"/>
        <end position="386"/>
    </location>
</feature>
<gene>
    <name evidence="3" type="ORF">N7517_002140</name>
</gene>
<dbReference type="OrthoDB" id="5279008at2759"/>
<dbReference type="SUPFAM" id="SSF81383">
    <property type="entry name" value="F-box domain"/>
    <property type="match status" value="1"/>
</dbReference>
<evidence type="ECO:0000256" key="1">
    <source>
        <dbReference type="SAM" id="MobiDB-lite"/>
    </source>
</evidence>
<comment type="caution">
    <text evidence="3">The sequence shown here is derived from an EMBL/GenBank/DDBJ whole genome shotgun (WGS) entry which is preliminary data.</text>
</comment>
<dbReference type="AlphaFoldDB" id="A0A9W9SVB4"/>
<keyword evidence="4" id="KW-1185">Reference proteome</keyword>
<feature type="compositionally biased region" description="Low complexity" evidence="1">
    <location>
        <begin position="516"/>
        <end position="540"/>
    </location>
</feature>
<name>A0A9W9SVB4_9EURO</name>
<sequence>MSIAVLPVELISKICNHLDYQQLVALRLSCRALYQNSLENFGKTYFRKIRFIVTSEGLHELEALSKSNGLREHVQELWMIPVVFDGAEGSLGMISISSKSCRQVKGDELESRRAVQKDMLADNRNLLESETFSLRLRECIDRFKNIQTIGLAHYRTEFLLDPRQQTVPFLGRRQMMSRIDFRFDVYSLQESTRTHQDSQIRKLNSLALSKLFLALCGSSCRPRKLSTCDSKFCCDIGPRIALSEEQFDSLLSTLEDLEDLHLCIDLDEAAWLKLFRKIAPQLEVLTLSQHHMPFDLVQDDMHAYPAKSYVGNMFHDISFTRLRNLHIKKLDIDFSSLRSLLLSVKKGLATLTVKRVRMRSEESRATENPRSQDAESPDRQENERSVRYTSPLYQPTVPSHQPTSPYDEPTVPPYQPTSPYNELTVPPYQPTSPYNEPTVPPYQPTSPYDGPTVPPYQPTSPYDGPSVRLYQPNLQSYGPTVPSFQPTPPSFSTSSPYRPTVSPQEYGPAPLSVLPASETASAESAPQSPQHSSASDSSEASTEEYWSRKWMSTYHPYEPSETAGGFVCPTRETVMAWKRNEEKITSVPSFLKFLRNELSLETLSLEDIICDDNYYDFERIDSADKQRGKVDFDIHKANISLKDWISRLRPIASCPADRIIKRKEDKG</sequence>
<dbReference type="InterPro" id="IPR001810">
    <property type="entry name" value="F-box_dom"/>
</dbReference>
<evidence type="ECO:0000313" key="3">
    <source>
        <dbReference type="EMBL" id="KAJ5384229.1"/>
    </source>
</evidence>
<proteinExistence type="predicted"/>
<protein>
    <recommendedName>
        <fullName evidence="2">F-box domain-containing protein</fullName>
    </recommendedName>
</protein>
<feature type="compositionally biased region" description="Polar residues" evidence="1">
    <location>
        <begin position="387"/>
        <end position="404"/>
    </location>
</feature>
<evidence type="ECO:0000259" key="2">
    <source>
        <dbReference type="PROSITE" id="PS50181"/>
    </source>
</evidence>
<evidence type="ECO:0000313" key="4">
    <source>
        <dbReference type="Proteomes" id="UP001147752"/>
    </source>
</evidence>
<dbReference type="Proteomes" id="UP001147752">
    <property type="component" value="Unassembled WGS sequence"/>
</dbReference>
<dbReference type="InterPro" id="IPR036047">
    <property type="entry name" value="F-box-like_dom_sf"/>
</dbReference>